<gene>
    <name evidence="8" type="ORF">E4665_02740</name>
</gene>
<dbReference type="Gene3D" id="3.40.930.10">
    <property type="entry name" value="Mannitol-specific EII, Chain A"/>
    <property type="match status" value="1"/>
</dbReference>
<dbReference type="GO" id="GO:0009401">
    <property type="term" value="P:phosphoenolpyruvate-dependent sugar phosphotransferase system"/>
    <property type="evidence" value="ECO:0007669"/>
    <property type="project" value="UniProtKB-KW"/>
</dbReference>
<dbReference type="PANTHER" id="PTHR47738">
    <property type="entry name" value="PTS SYSTEM FRUCTOSE-LIKE EIIA COMPONENT-RELATED"/>
    <property type="match status" value="1"/>
</dbReference>
<feature type="domain" description="PTS EIIA type-2" evidence="7">
    <location>
        <begin position="5"/>
        <end position="149"/>
    </location>
</feature>
<dbReference type="GO" id="GO:0005737">
    <property type="term" value="C:cytoplasm"/>
    <property type="evidence" value="ECO:0007669"/>
    <property type="project" value="UniProtKB-SubCell"/>
</dbReference>
<dbReference type="Proteomes" id="UP000298347">
    <property type="component" value="Unassembled WGS sequence"/>
</dbReference>
<dbReference type="PROSITE" id="PS00372">
    <property type="entry name" value="PTS_EIIA_TYPE_2_HIS"/>
    <property type="match status" value="1"/>
</dbReference>
<dbReference type="AlphaFoldDB" id="A0A4Z0GTK7"/>
<dbReference type="Pfam" id="PF00359">
    <property type="entry name" value="PTS_EIIA_2"/>
    <property type="match status" value="1"/>
</dbReference>
<keyword evidence="3" id="KW-0597">Phosphoprotein</keyword>
<dbReference type="CDD" id="cd00211">
    <property type="entry name" value="PTS_IIA_fru"/>
    <property type="match status" value="1"/>
</dbReference>
<reference evidence="8 9" key="1">
    <citation type="journal article" date="2015" name="Int. J. Syst. Evol. Microbiol.">
        <title>Sporolactobacillus shoreae sp. nov. and Sporolactobacillus spathodeae sp. nov., two spore-forming lactic acid bacteria isolated from tree barks in Thailand.</title>
        <authorList>
            <person name="Thamacharoensuk T."/>
            <person name="Kitahara M."/>
            <person name="Ohkuma M."/>
            <person name="Thongchul N."/>
            <person name="Tanasupawat S."/>
        </authorList>
    </citation>
    <scope>NUCLEOTIDE SEQUENCE [LARGE SCALE GENOMIC DNA]</scope>
    <source>
        <strain evidence="8 9">BK92</strain>
    </source>
</reference>
<dbReference type="FunFam" id="3.40.930.10:FF:000009">
    <property type="entry name" value="PTS system, fructose specific IIABC component"/>
    <property type="match status" value="1"/>
</dbReference>
<keyword evidence="5" id="KW-0808">Transferase</keyword>
<keyword evidence="2" id="KW-0813">Transport</keyword>
<keyword evidence="6" id="KW-0598">Phosphotransferase system</keyword>
<evidence type="ECO:0000256" key="6">
    <source>
        <dbReference type="ARBA" id="ARBA00022683"/>
    </source>
</evidence>
<comment type="caution">
    <text evidence="8">The sequence shown here is derived from an EMBL/GenBank/DDBJ whole genome shotgun (WGS) entry which is preliminary data.</text>
</comment>
<dbReference type="GO" id="GO:0016020">
    <property type="term" value="C:membrane"/>
    <property type="evidence" value="ECO:0007669"/>
    <property type="project" value="InterPro"/>
</dbReference>
<dbReference type="OrthoDB" id="95460at2"/>
<keyword evidence="4" id="KW-0762">Sugar transport</keyword>
<evidence type="ECO:0000313" key="8">
    <source>
        <dbReference type="EMBL" id="TGA99883.1"/>
    </source>
</evidence>
<evidence type="ECO:0000256" key="3">
    <source>
        <dbReference type="ARBA" id="ARBA00022553"/>
    </source>
</evidence>
<evidence type="ECO:0000256" key="5">
    <source>
        <dbReference type="ARBA" id="ARBA00022679"/>
    </source>
</evidence>
<dbReference type="PANTHER" id="PTHR47738:SF2">
    <property type="entry name" value="PTS SYSTEM FRUCTOSE-LIKE EIIA COMPONENT"/>
    <property type="match status" value="1"/>
</dbReference>
<dbReference type="EMBL" id="SRJD01000002">
    <property type="protein sequence ID" value="TGA99883.1"/>
    <property type="molecule type" value="Genomic_DNA"/>
</dbReference>
<dbReference type="InterPro" id="IPR016152">
    <property type="entry name" value="PTrfase/Anion_transptr"/>
</dbReference>
<dbReference type="InterPro" id="IPR004715">
    <property type="entry name" value="PTS_IIA_fruc"/>
</dbReference>
<evidence type="ECO:0000259" key="7">
    <source>
        <dbReference type="PROSITE" id="PS51094"/>
    </source>
</evidence>
<evidence type="ECO:0000313" key="9">
    <source>
        <dbReference type="Proteomes" id="UP000298347"/>
    </source>
</evidence>
<dbReference type="PROSITE" id="PS51094">
    <property type="entry name" value="PTS_EIIA_TYPE_2"/>
    <property type="match status" value="1"/>
</dbReference>
<comment type="subcellular location">
    <subcellularLocation>
        <location evidence="1">Cytoplasm</location>
    </subcellularLocation>
</comment>
<evidence type="ECO:0000256" key="1">
    <source>
        <dbReference type="ARBA" id="ARBA00004496"/>
    </source>
</evidence>
<dbReference type="InterPro" id="IPR002178">
    <property type="entry name" value="PTS_EIIA_type-2_dom"/>
</dbReference>
<keyword evidence="9" id="KW-1185">Reference proteome</keyword>
<organism evidence="8 9">
    <name type="scientific">Sporolactobacillus shoreae</name>
    <dbReference type="NCBI Taxonomy" id="1465501"/>
    <lineage>
        <taxon>Bacteria</taxon>
        <taxon>Bacillati</taxon>
        <taxon>Bacillota</taxon>
        <taxon>Bacilli</taxon>
        <taxon>Bacillales</taxon>
        <taxon>Sporolactobacillaceae</taxon>
        <taxon>Sporolactobacillus</taxon>
    </lineage>
</organism>
<accession>A0A4Z0GTK7</accession>
<evidence type="ECO:0000256" key="4">
    <source>
        <dbReference type="ARBA" id="ARBA00022597"/>
    </source>
</evidence>
<dbReference type="RefSeq" id="WP_135347278.1">
    <property type="nucleotide sequence ID" value="NZ_SRJD01000002.1"/>
</dbReference>
<proteinExistence type="predicted"/>
<name>A0A4Z0GTK7_9BACL</name>
<dbReference type="NCBIfam" id="TIGR00848">
    <property type="entry name" value="fruA"/>
    <property type="match status" value="1"/>
</dbReference>
<dbReference type="SUPFAM" id="SSF55804">
    <property type="entry name" value="Phoshotransferase/anion transport protein"/>
    <property type="match status" value="1"/>
</dbReference>
<sequence>MQIIDLISQKNIVMNLDAKTEQEAIKKLSIKLFENDYINNAGGFYDDVLERESYTTTGIGNGIAIPHGKSDYVNESTVIFAKTTEGIEWNSLDGSKVRIIFLMAVNPRDKGKEHLQALAKIASRLMDDHFVRAIKEANTTEEVIQILSK</sequence>
<dbReference type="InterPro" id="IPR051541">
    <property type="entry name" value="PTS_SugarTrans_NitroReg"/>
</dbReference>
<dbReference type="GO" id="GO:0008982">
    <property type="term" value="F:protein-N(PI)-phosphohistidine-sugar phosphotransferase activity"/>
    <property type="evidence" value="ECO:0007669"/>
    <property type="project" value="InterPro"/>
</dbReference>
<evidence type="ECO:0000256" key="2">
    <source>
        <dbReference type="ARBA" id="ARBA00022448"/>
    </source>
</evidence>
<protein>
    <submittedName>
        <fullName evidence="8">PTS mannose transporter subunit IIAB</fullName>
    </submittedName>
</protein>